<organism evidence="1 2">
    <name type="scientific">Glomerella acutata</name>
    <name type="common">Colletotrichum acutatum</name>
    <dbReference type="NCBI Taxonomy" id="27357"/>
    <lineage>
        <taxon>Eukaryota</taxon>
        <taxon>Fungi</taxon>
        <taxon>Dikarya</taxon>
        <taxon>Ascomycota</taxon>
        <taxon>Pezizomycotina</taxon>
        <taxon>Sordariomycetes</taxon>
        <taxon>Hypocreomycetidae</taxon>
        <taxon>Glomerellales</taxon>
        <taxon>Glomerellaceae</taxon>
        <taxon>Colletotrichum</taxon>
        <taxon>Colletotrichum acutatum species complex</taxon>
    </lineage>
</organism>
<proteinExistence type="predicted"/>
<dbReference type="Proteomes" id="UP001244207">
    <property type="component" value="Unassembled WGS sequence"/>
</dbReference>
<keyword evidence="2" id="KW-1185">Reference proteome</keyword>
<reference evidence="1" key="1">
    <citation type="submission" date="2021-12" db="EMBL/GenBank/DDBJ databases">
        <title>Comparative genomics, transcriptomics and evolutionary studies reveal genomic signatures of adaptation to plant cell wall in hemibiotrophic fungi.</title>
        <authorList>
            <consortium name="DOE Joint Genome Institute"/>
            <person name="Baroncelli R."/>
            <person name="Diaz J.F."/>
            <person name="Benocci T."/>
            <person name="Peng M."/>
            <person name="Battaglia E."/>
            <person name="Haridas S."/>
            <person name="Andreopoulos W."/>
            <person name="Labutti K."/>
            <person name="Pangilinan J."/>
            <person name="Floch G.L."/>
            <person name="Makela M.R."/>
            <person name="Henrissat B."/>
            <person name="Grigoriev I.V."/>
            <person name="Crouch J.A."/>
            <person name="De Vries R.P."/>
            <person name="Sukno S.A."/>
            <person name="Thon M.R."/>
        </authorList>
    </citation>
    <scope>NUCLEOTIDE SEQUENCE</scope>
    <source>
        <strain evidence="1">CBS 112980</strain>
    </source>
</reference>
<dbReference type="RefSeq" id="XP_060365204.1">
    <property type="nucleotide sequence ID" value="XM_060512848.1"/>
</dbReference>
<dbReference type="GeneID" id="85396746"/>
<gene>
    <name evidence="1" type="ORF">BDZ83DRAFT_730579</name>
</gene>
<protein>
    <submittedName>
        <fullName evidence="1">Uncharacterized protein</fullName>
    </submittedName>
</protein>
<comment type="caution">
    <text evidence="1">The sequence shown here is derived from an EMBL/GenBank/DDBJ whole genome shotgun (WGS) entry which is preliminary data.</text>
</comment>
<dbReference type="EMBL" id="JAHMHS010000044">
    <property type="protein sequence ID" value="KAK1725149.1"/>
    <property type="molecule type" value="Genomic_DNA"/>
</dbReference>
<accession>A0AAD8UNP4</accession>
<evidence type="ECO:0000313" key="1">
    <source>
        <dbReference type="EMBL" id="KAK1725149.1"/>
    </source>
</evidence>
<sequence>MVHFFDFPREVRNFVYDHYVTIKGGYILDFASDTNRGAGNEPLDLAFIHTCKKAASDLDGLPLALNALTFSTVYLEEHRSTAGRFNLMELLSGLQVLYRPRGFGQSRPNPWAVSSREWLEAAISNSDRWFKSGINSRWSFDRPGYQISKIKHRYSAAAVAIRFLESLSHGARMEIRRIVLNEDWKAVGYAECHGVGLIPYCLENPLLFVDRRVDIWRTVFQTTTIFEFKDPVMPPKDDDPLPAHQISYRAAVWIAEAVELAYAGMPRGCLRVRCS</sequence>
<evidence type="ECO:0000313" key="2">
    <source>
        <dbReference type="Proteomes" id="UP001244207"/>
    </source>
</evidence>
<dbReference type="AlphaFoldDB" id="A0AAD8UNP4"/>
<name>A0AAD8UNP4_GLOAC</name>